<accession>A0A0V0YUY4</accession>
<reference evidence="1 2" key="1">
    <citation type="submission" date="2015-01" db="EMBL/GenBank/DDBJ databases">
        <title>Evolution of Trichinella species and genotypes.</title>
        <authorList>
            <person name="Korhonen P.K."/>
            <person name="Edoardo P."/>
            <person name="Giuseppe L.R."/>
            <person name="Gasser R.B."/>
        </authorList>
    </citation>
    <scope>NUCLEOTIDE SEQUENCE [LARGE SCALE GENOMIC DNA]</scope>
    <source>
        <strain evidence="1">ISS2496</strain>
    </source>
</reference>
<proteinExistence type="predicted"/>
<gene>
    <name evidence="1" type="ORF">T12_11147</name>
</gene>
<dbReference type="Proteomes" id="UP000054783">
    <property type="component" value="Unassembled WGS sequence"/>
</dbReference>
<dbReference type="EMBL" id="JYDQ01002302">
    <property type="protein sequence ID" value="KRY03984.1"/>
    <property type="molecule type" value="Genomic_DNA"/>
</dbReference>
<comment type="caution">
    <text evidence="1">The sequence shown here is derived from an EMBL/GenBank/DDBJ whole genome shotgun (WGS) entry which is preliminary data.</text>
</comment>
<sequence>MGDEGTPTLAADDRMAHMLSVASELDGPNHSRSVLIQAIADGHIRAARMGSIIVDAEATANVNHAHTSAEPGELTVDLSCLGDAISK</sequence>
<evidence type="ECO:0000313" key="2">
    <source>
        <dbReference type="Proteomes" id="UP000054783"/>
    </source>
</evidence>
<evidence type="ECO:0000313" key="1">
    <source>
        <dbReference type="EMBL" id="KRY03984.1"/>
    </source>
</evidence>
<dbReference type="AlphaFoldDB" id="A0A0V0YUY4"/>
<organism evidence="1 2">
    <name type="scientific">Trichinella patagoniensis</name>
    <dbReference type="NCBI Taxonomy" id="990121"/>
    <lineage>
        <taxon>Eukaryota</taxon>
        <taxon>Metazoa</taxon>
        <taxon>Ecdysozoa</taxon>
        <taxon>Nematoda</taxon>
        <taxon>Enoplea</taxon>
        <taxon>Dorylaimia</taxon>
        <taxon>Trichinellida</taxon>
        <taxon>Trichinellidae</taxon>
        <taxon>Trichinella</taxon>
    </lineage>
</organism>
<keyword evidence="2" id="KW-1185">Reference proteome</keyword>
<protein>
    <submittedName>
        <fullName evidence="1">Uncharacterized protein</fullName>
    </submittedName>
</protein>
<name>A0A0V0YUY4_9BILA</name>